<dbReference type="PANTHER" id="PTHR19849">
    <property type="entry name" value="PHOSPHOLIPASE A-2-ACTIVATING PROTEIN"/>
    <property type="match status" value="1"/>
</dbReference>
<reference evidence="13 14" key="1">
    <citation type="journal article" date="2012" name="MBio">
        <title>De novo assembly of the Pneumocystis jirovecii genome from a single bronchoalveolar lavage fluid specimen from a patient.</title>
        <authorList>
            <person name="Cisse O.H."/>
            <person name="Pagni M."/>
            <person name="Hauser P.M."/>
        </authorList>
    </citation>
    <scope>NUCLEOTIDE SEQUENCE [LARGE SCALE GENOMIC DNA]</scope>
    <source>
        <strain evidence="13 14">SE8</strain>
    </source>
</reference>
<comment type="caution">
    <text evidence="13">The sequence shown here is derived from an EMBL/GenBank/DDBJ whole genome shotgun (WGS) entry which is preliminary data.</text>
</comment>
<dbReference type="STRING" id="1209962.L0PBX2"/>
<dbReference type="SUPFAM" id="SSF50978">
    <property type="entry name" value="WD40 repeat-like"/>
    <property type="match status" value="1"/>
</dbReference>
<dbReference type="GO" id="GO:0005737">
    <property type="term" value="C:cytoplasm"/>
    <property type="evidence" value="ECO:0007669"/>
    <property type="project" value="UniProtKB-SubCell"/>
</dbReference>
<dbReference type="InterPro" id="IPR001680">
    <property type="entry name" value="WD40_rpt"/>
</dbReference>
<keyword evidence="5 10" id="KW-0853">WD repeat</keyword>
<dbReference type="GO" id="GO:0000350">
    <property type="term" value="P:generation of catalytic spliceosome for second transesterification step"/>
    <property type="evidence" value="ECO:0007669"/>
    <property type="project" value="InterPro"/>
</dbReference>
<dbReference type="VEuPathDB" id="FungiDB:PNEJI1_000872"/>
<dbReference type="GO" id="GO:0010992">
    <property type="term" value="P:ubiquitin recycling"/>
    <property type="evidence" value="ECO:0007669"/>
    <property type="project" value="TreeGrafter"/>
</dbReference>
<evidence type="ECO:0000256" key="7">
    <source>
        <dbReference type="ARBA" id="ARBA00022737"/>
    </source>
</evidence>
<evidence type="ECO:0000256" key="9">
    <source>
        <dbReference type="ARBA" id="ARBA00023242"/>
    </source>
</evidence>
<dbReference type="AlphaFoldDB" id="L0PBX2"/>
<feature type="repeat" description="WD" evidence="10">
    <location>
        <begin position="211"/>
        <end position="244"/>
    </location>
</feature>
<dbReference type="InParanoid" id="L0PBX2"/>
<keyword evidence="7" id="KW-0677">Repeat</keyword>
<protein>
    <submittedName>
        <fullName evidence="13">Uncharacterized protein</fullName>
    </submittedName>
</protein>
<evidence type="ECO:0000256" key="3">
    <source>
        <dbReference type="ARBA" id="ARBA00007002"/>
    </source>
</evidence>
<dbReference type="PRINTS" id="PR00320">
    <property type="entry name" value="GPROTEINBRPT"/>
</dbReference>
<evidence type="ECO:0000313" key="14">
    <source>
        <dbReference type="Proteomes" id="UP000010422"/>
    </source>
</evidence>
<dbReference type="PROSITE" id="PS51394">
    <property type="entry name" value="PFU"/>
    <property type="match status" value="1"/>
</dbReference>
<keyword evidence="8" id="KW-0508">mRNA splicing</keyword>
<dbReference type="GO" id="GO:0071014">
    <property type="term" value="C:post-mRNA release spliceosomal complex"/>
    <property type="evidence" value="ECO:0007669"/>
    <property type="project" value="UniProtKB-ARBA"/>
</dbReference>
<dbReference type="InterPro" id="IPR038122">
    <property type="entry name" value="PFU_sf"/>
</dbReference>
<dbReference type="InterPro" id="IPR020472">
    <property type="entry name" value="WD40_PAC1"/>
</dbReference>
<dbReference type="InterPro" id="IPR037200">
    <property type="entry name" value="Isy1_sf"/>
</dbReference>
<dbReference type="InterPro" id="IPR015155">
    <property type="entry name" value="PFU"/>
</dbReference>
<dbReference type="Gene3D" id="3.10.20.870">
    <property type="entry name" value="PFU (PLAA family ubiquitin binding), C-terminal domain"/>
    <property type="match status" value="1"/>
</dbReference>
<dbReference type="InterPro" id="IPR036322">
    <property type="entry name" value="WD40_repeat_dom_sf"/>
</dbReference>
<proteinExistence type="inferred from homology"/>
<feature type="repeat" description="WD" evidence="10">
    <location>
        <begin position="295"/>
        <end position="325"/>
    </location>
</feature>
<dbReference type="GO" id="GO:0043130">
    <property type="term" value="F:ubiquitin binding"/>
    <property type="evidence" value="ECO:0007669"/>
    <property type="project" value="TreeGrafter"/>
</dbReference>
<dbReference type="Gene3D" id="2.130.10.10">
    <property type="entry name" value="YVTN repeat-like/Quinoprotein amine dehydrogenase"/>
    <property type="match status" value="1"/>
</dbReference>
<feature type="repeat" description="WD" evidence="10">
    <location>
        <begin position="334"/>
        <end position="364"/>
    </location>
</feature>
<dbReference type="Gene3D" id="1.10.287.660">
    <property type="entry name" value="Helix hairpin bin"/>
    <property type="match status" value="1"/>
</dbReference>
<organism evidence="14">
    <name type="scientific">Pneumocystis jirovecii</name>
    <name type="common">Human pneumocystis pneumonia agent</name>
    <dbReference type="NCBI Taxonomy" id="42068"/>
    <lineage>
        <taxon>Eukaryota</taxon>
        <taxon>Fungi</taxon>
        <taxon>Dikarya</taxon>
        <taxon>Ascomycota</taxon>
        <taxon>Taphrinomycotina</taxon>
        <taxon>Pneumocystomycetes</taxon>
        <taxon>Pneumocystaceae</taxon>
        <taxon>Pneumocystis</taxon>
    </lineage>
</organism>
<keyword evidence="9" id="KW-0539">Nucleus</keyword>
<evidence type="ECO:0000256" key="8">
    <source>
        <dbReference type="ARBA" id="ARBA00023187"/>
    </source>
</evidence>
<sequence>MARNSEKAQSMLYRFRASQAAELGIIDTGSQRRPKLITEVDSIQACEKWRGQVVKEISRKISKIQDPSLTDYQIRDLNDDINRMMREKHMWEIQLRNLGGPNYMRFGPKMVDAEGREIPGHRGYKYFGRAKELPGVKELFDELVPKPPPKPKISEAIYKNLDAVYFGYQDENDEELLEFERQKEQLNMETMLNSKEGEPKEDWRPIEDFYVKAISIGPESQLLSASRDGTVRSWNISKESNIKSNIYSMHIGHVNSLTFIKCSEKYPHGLIVSSGQDKFIAVYDPYKSTEPDYMLIGHKENVCVLHATEDCMIISGSWDKTAKIWRDWQCAYTLYGHTAAVWAAIIVDENRFLTGSADKTIILWHKDVKTILFEGHTDCVRSLCKISDSEFASCGNDGVIYIWSFSGEKIQKIVDGSSFIYSISVLSTKEIVSSGEDRSVKIWKNGECIQTIMHPAVSIWSVFVLKNDDIVTGGSDGIVRIFTKNKERIASKEEEFNKDVASHKISNNSMNYIDKEKLPGLEALQKQGKKDQVIMIKANNLVEAYQWDMSKMTWNKVGEVVDVASPSQKQFYNGQKYDYVFDVDISEDSPPLKLPYNVNQNPYEVAYQFIKHNELPMEYLDKIAQFIQKNTEAIKIERQESFVDPYSSIYIPGCINSENSNSFSKKVLPHTTFLSFKQANISALARKCLEFNSGFLESGYKNISLNPDEISALKIIVEYLKTSENKSLVQNIELVSLDLATKLSNIWPYDKRFPGLDMLRILCGIFEEIGSYKYSTKSIIDIIIDGGFSDVSSNFSKKIIENNIMLSLKALVNLFEKDSGKEILNKEFEKIITKISGIYNDLTARDAKIALSTLYLKYALQNINITYF</sequence>
<comment type="subcellular location">
    <subcellularLocation>
        <location evidence="2">Cytoplasm</location>
    </subcellularLocation>
    <subcellularLocation>
        <location evidence="1">Nucleus</location>
    </subcellularLocation>
</comment>
<dbReference type="GO" id="GO:0043161">
    <property type="term" value="P:proteasome-mediated ubiquitin-dependent protein catabolic process"/>
    <property type="evidence" value="ECO:0007669"/>
    <property type="project" value="TreeGrafter"/>
</dbReference>
<evidence type="ECO:0000259" key="11">
    <source>
        <dbReference type="PROSITE" id="PS51394"/>
    </source>
</evidence>
<dbReference type="Gene3D" id="1.25.10.10">
    <property type="entry name" value="Leucine-rich Repeat Variant"/>
    <property type="match status" value="1"/>
</dbReference>
<dbReference type="PANTHER" id="PTHR19849:SF0">
    <property type="entry name" value="PHOSPHOLIPASE A-2-ACTIVATING PROTEIN"/>
    <property type="match status" value="1"/>
</dbReference>
<dbReference type="GO" id="GO:0005684">
    <property type="term" value="C:U2-type spliceosomal complex"/>
    <property type="evidence" value="ECO:0007669"/>
    <property type="project" value="UniProtKB-ARBA"/>
</dbReference>
<comment type="similarity">
    <text evidence="3">Belongs to the ISY1 family.</text>
</comment>
<gene>
    <name evidence="13" type="ORF">PNEJI1_000872</name>
</gene>
<dbReference type="InterPro" id="IPR015943">
    <property type="entry name" value="WD40/YVTN_repeat-like_dom_sf"/>
</dbReference>
<dbReference type="Pfam" id="PF08324">
    <property type="entry name" value="PUL"/>
    <property type="match status" value="1"/>
</dbReference>
<dbReference type="FunFam" id="1.10.287.660:FF:000001">
    <property type="entry name" value="pre-mRNA-splicing factor ISY1 homolog"/>
    <property type="match status" value="1"/>
</dbReference>
<feature type="domain" description="PFU" evidence="11">
    <location>
        <begin position="546"/>
        <end position="641"/>
    </location>
</feature>
<evidence type="ECO:0000256" key="1">
    <source>
        <dbReference type="ARBA" id="ARBA00004123"/>
    </source>
</evidence>
<dbReference type="PROSITE" id="PS50082">
    <property type="entry name" value="WD_REPEATS_2"/>
    <property type="match status" value="3"/>
</dbReference>
<evidence type="ECO:0000256" key="5">
    <source>
        <dbReference type="ARBA" id="ARBA00022574"/>
    </source>
</evidence>
<accession>L0PBX2</accession>
<dbReference type="Proteomes" id="UP000010422">
    <property type="component" value="Unassembled WGS sequence"/>
</dbReference>
<dbReference type="PROSITE" id="PS51396">
    <property type="entry name" value="PUL"/>
    <property type="match status" value="1"/>
</dbReference>
<evidence type="ECO:0000259" key="12">
    <source>
        <dbReference type="PROSITE" id="PS51396"/>
    </source>
</evidence>
<evidence type="ECO:0000256" key="10">
    <source>
        <dbReference type="PROSITE-ProRule" id="PRU00221"/>
    </source>
</evidence>
<keyword evidence="6" id="KW-0507">mRNA processing</keyword>
<dbReference type="GO" id="GO:0000974">
    <property type="term" value="C:Prp19 complex"/>
    <property type="evidence" value="ECO:0007669"/>
    <property type="project" value="UniProtKB-ARBA"/>
</dbReference>
<dbReference type="InterPro" id="IPR013535">
    <property type="entry name" value="PUL_dom"/>
</dbReference>
<dbReference type="FunCoup" id="L0PBX2">
    <property type="interactions" value="845"/>
</dbReference>
<dbReference type="Pfam" id="PF00400">
    <property type="entry name" value="WD40"/>
    <property type="match status" value="5"/>
</dbReference>
<dbReference type="InterPro" id="IPR029012">
    <property type="entry name" value="Helix_hairpin_bin_sf"/>
</dbReference>
<keyword evidence="4" id="KW-0963">Cytoplasm</keyword>
<dbReference type="Pfam" id="PF06246">
    <property type="entry name" value="Isy1"/>
    <property type="match status" value="1"/>
</dbReference>
<dbReference type="Pfam" id="PF09070">
    <property type="entry name" value="PFU"/>
    <property type="match status" value="1"/>
</dbReference>
<evidence type="ECO:0000256" key="2">
    <source>
        <dbReference type="ARBA" id="ARBA00004496"/>
    </source>
</evidence>
<dbReference type="InterPro" id="IPR009360">
    <property type="entry name" value="Isy1"/>
</dbReference>
<feature type="domain" description="PUL" evidence="12">
    <location>
        <begin position="666"/>
        <end position="868"/>
    </location>
</feature>
<name>L0PBX2_PNEJI</name>
<evidence type="ECO:0000313" key="13">
    <source>
        <dbReference type="EMBL" id="CCJ29858.1"/>
    </source>
</evidence>
<dbReference type="InterPro" id="IPR011989">
    <property type="entry name" value="ARM-like"/>
</dbReference>
<dbReference type="CDD" id="cd00200">
    <property type="entry name" value="WD40"/>
    <property type="match status" value="1"/>
</dbReference>
<keyword evidence="6" id="KW-0747">Spliceosome</keyword>
<dbReference type="SMART" id="SM00320">
    <property type="entry name" value="WD40"/>
    <property type="match status" value="7"/>
</dbReference>
<dbReference type="EMBL" id="CAKM01000219">
    <property type="protein sequence ID" value="CCJ29858.1"/>
    <property type="molecule type" value="Genomic_DNA"/>
</dbReference>
<dbReference type="SUPFAM" id="SSF140102">
    <property type="entry name" value="ISY1 domain-like"/>
    <property type="match status" value="1"/>
</dbReference>
<evidence type="ECO:0000256" key="4">
    <source>
        <dbReference type="ARBA" id="ARBA00022490"/>
    </source>
</evidence>
<evidence type="ECO:0000256" key="6">
    <source>
        <dbReference type="ARBA" id="ARBA00022728"/>
    </source>
</evidence>